<dbReference type="EMBL" id="CP125947">
    <property type="protein sequence ID" value="WHS63585.1"/>
    <property type="molecule type" value="Genomic_DNA"/>
</dbReference>
<dbReference type="Proteomes" id="UP001240697">
    <property type="component" value="Chromosome"/>
</dbReference>
<dbReference type="InterPro" id="IPR025421">
    <property type="entry name" value="DUF4148"/>
</dbReference>
<dbReference type="Pfam" id="PF13663">
    <property type="entry name" value="DUF4148"/>
    <property type="match status" value="1"/>
</dbReference>
<name>A0ABY8SLJ9_9BURK</name>
<keyword evidence="1" id="KW-0732">Signal</keyword>
<organism evidence="2 3">
    <name type="scientific">Comamonas resistens</name>
    <dbReference type="NCBI Taxonomy" id="3046670"/>
    <lineage>
        <taxon>Bacteria</taxon>
        <taxon>Pseudomonadati</taxon>
        <taxon>Pseudomonadota</taxon>
        <taxon>Betaproteobacteria</taxon>
        <taxon>Burkholderiales</taxon>
        <taxon>Comamonadaceae</taxon>
        <taxon>Comamonas</taxon>
    </lineage>
</organism>
<proteinExistence type="predicted"/>
<dbReference type="RefSeq" id="WP_283484742.1">
    <property type="nucleotide sequence ID" value="NZ_CP125947.1"/>
</dbReference>
<feature type="chain" id="PRO_5046683951" evidence="1">
    <location>
        <begin position="27"/>
        <end position="113"/>
    </location>
</feature>
<protein>
    <submittedName>
        <fullName evidence="2">DUF4148 domain-containing protein</fullName>
    </submittedName>
</protein>
<feature type="signal peptide" evidence="1">
    <location>
        <begin position="1"/>
        <end position="26"/>
    </location>
</feature>
<gene>
    <name evidence="2" type="ORF">QMY55_13635</name>
</gene>
<sequence length="113" mass="12387">MLHIRQGFAVTFSALAMSLMAAPAMADSYIHATTTEQGYKVYPDHFRSEVTRAEVIAQAREAVAQGGSSRFTGQRYPATYQASGSSLTRQEVIQQLLEETPSQRASRLSSLSE</sequence>
<reference evidence="2 3" key="1">
    <citation type="submission" date="2023-05" db="EMBL/GenBank/DDBJ databases">
        <authorList>
            <person name="Yin Y."/>
            <person name="Lu Z."/>
        </authorList>
    </citation>
    <scope>NUCLEOTIDE SEQUENCE [LARGE SCALE GENOMIC DNA]</scope>
    <source>
        <strain evidence="2 3">ZM22</strain>
    </source>
</reference>
<evidence type="ECO:0000313" key="3">
    <source>
        <dbReference type="Proteomes" id="UP001240697"/>
    </source>
</evidence>
<accession>A0ABY8SLJ9</accession>
<evidence type="ECO:0000256" key="1">
    <source>
        <dbReference type="SAM" id="SignalP"/>
    </source>
</evidence>
<evidence type="ECO:0000313" key="2">
    <source>
        <dbReference type="EMBL" id="WHS63585.1"/>
    </source>
</evidence>
<keyword evidence="3" id="KW-1185">Reference proteome</keyword>